<dbReference type="RefSeq" id="WP_065817589.1">
    <property type="nucleotide sequence ID" value="NZ_JAHSQO010000001.1"/>
</dbReference>
<dbReference type="InterPro" id="IPR007791">
    <property type="entry name" value="DjlA_N"/>
</dbReference>
<feature type="domain" description="Co-chaperone DjlA N-terminal" evidence="1">
    <location>
        <begin position="12"/>
        <end position="119"/>
    </location>
</feature>
<dbReference type="InterPro" id="IPR029024">
    <property type="entry name" value="TerB-like"/>
</dbReference>
<protein>
    <submittedName>
        <fullName evidence="2">TerB family tellurite resistance protein</fullName>
    </submittedName>
</protein>
<keyword evidence="3" id="KW-1185">Reference proteome</keyword>
<evidence type="ECO:0000313" key="3">
    <source>
        <dbReference type="Proteomes" id="UP000777661"/>
    </source>
</evidence>
<proteinExistence type="predicted"/>
<dbReference type="Proteomes" id="UP000777661">
    <property type="component" value="Unassembled WGS sequence"/>
</dbReference>
<organism evidence="2 3">
    <name type="scientific">Nitratireductor rhodophyticola</name>
    <dbReference type="NCBI Taxonomy" id="2854036"/>
    <lineage>
        <taxon>Bacteria</taxon>
        <taxon>Pseudomonadati</taxon>
        <taxon>Pseudomonadota</taxon>
        <taxon>Alphaproteobacteria</taxon>
        <taxon>Hyphomicrobiales</taxon>
        <taxon>Phyllobacteriaceae</taxon>
        <taxon>Nitratireductor</taxon>
    </lineage>
</organism>
<dbReference type="Pfam" id="PF05099">
    <property type="entry name" value="TerB"/>
    <property type="match status" value="1"/>
</dbReference>
<accession>A0ABS7R6K4</accession>
<dbReference type="SUPFAM" id="SSF158682">
    <property type="entry name" value="TerB-like"/>
    <property type="match status" value="1"/>
</dbReference>
<dbReference type="EMBL" id="JAHSQO010000001">
    <property type="protein sequence ID" value="MBY8915110.1"/>
    <property type="molecule type" value="Genomic_DNA"/>
</dbReference>
<gene>
    <name evidence="2" type="ORF">KVG22_00800</name>
</gene>
<dbReference type="Gene3D" id="1.10.3680.10">
    <property type="entry name" value="TerB-like"/>
    <property type="match status" value="1"/>
</dbReference>
<evidence type="ECO:0000313" key="2">
    <source>
        <dbReference type="EMBL" id="MBY8915110.1"/>
    </source>
</evidence>
<name>A0ABS7R6K4_9HYPH</name>
<reference evidence="2 3" key="1">
    <citation type="submission" date="2021-06" db="EMBL/GenBank/DDBJ databases">
        <title>Nitratireductor porphyridii sp. nov., isolated from a small marine red alga, Porphyridium purpureum in South Korea.</title>
        <authorList>
            <person name="Kim K.H."/>
            <person name="Kristyanto S."/>
            <person name="Jeon C.O."/>
        </authorList>
    </citation>
    <scope>NUCLEOTIDE SEQUENCE [LARGE SCALE GENOMIC DNA]</scope>
    <source>
        <strain evidence="2 3">R6</strain>
    </source>
</reference>
<comment type="caution">
    <text evidence="2">The sequence shown here is derived from an EMBL/GenBank/DDBJ whole genome shotgun (WGS) entry which is preliminary data.</text>
</comment>
<evidence type="ECO:0000259" key="1">
    <source>
        <dbReference type="Pfam" id="PF05099"/>
    </source>
</evidence>
<sequence>MSAALNAMAADVLLLLRLALTDEVPGNREKAVLGRFASEMLKLSEDDTADIVAALEALATEAEVMQARASLRQMSQERRLILAETLFELAMRDAELASRTERLTARVCDVLGLGADEVAHLSG</sequence>